<comment type="subcellular location">
    <subcellularLocation>
        <location evidence="1">Membrane</location>
        <topology evidence="1">Multi-pass membrane protein</topology>
    </subcellularLocation>
</comment>
<evidence type="ECO:0000256" key="2">
    <source>
        <dbReference type="ARBA" id="ARBA00022448"/>
    </source>
</evidence>
<feature type="transmembrane region" description="Helical" evidence="6">
    <location>
        <begin position="149"/>
        <end position="168"/>
    </location>
</feature>
<keyword evidence="9" id="KW-1185">Reference proteome</keyword>
<dbReference type="InterPro" id="IPR018045">
    <property type="entry name" value="S04_transporter_CS"/>
</dbReference>
<evidence type="ECO:0000256" key="5">
    <source>
        <dbReference type="ARBA" id="ARBA00023136"/>
    </source>
</evidence>
<reference evidence="8" key="1">
    <citation type="submission" date="2020-07" db="EMBL/GenBank/DDBJ databases">
        <title>Genome sequence and genetic diversity analysis of an under-domesticated orphan crop, white fonio (Digitaria exilis).</title>
        <authorList>
            <person name="Bennetzen J.L."/>
            <person name="Chen S."/>
            <person name="Ma X."/>
            <person name="Wang X."/>
            <person name="Yssel A.E.J."/>
            <person name="Chaluvadi S.R."/>
            <person name="Johnson M."/>
            <person name="Gangashetty P."/>
            <person name="Hamidou F."/>
            <person name="Sanogo M.D."/>
            <person name="Zwaenepoel A."/>
            <person name="Wallace J."/>
            <person name="Van De Peer Y."/>
            <person name="Van Deynze A."/>
        </authorList>
    </citation>
    <scope>NUCLEOTIDE SEQUENCE</scope>
    <source>
        <tissue evidence="8">Leaves</tissue>
    </source>
</reference>
<keyword evidence="2" id="KW-0813">Transport</keyword>
<name>A0A835EYK1_9POAL</name>
<dbReference type="AlphaFoldDB" id="A0A835EYK1"/>
<feature type="transmembrane region" description="Helical" evidence="6">
    <location>
        <begin position="404"/>
        <end position="423"/>
    </location>
</feature>
<feature type="domain" description="STAS" evidence="7">
    <location>
        <begin position="553"/>
        <end position="677"/>
    </location>
</feature>
<protein>
    <recommendedName>
        <fullName evidence="7">STAS domain-containing protein</fullName>
    </recommendedName>
</protein>
<organism evidence="8 9">
    <name type="scientific">Digitaria exilis</name>
    <dbReference type="NCBI Taxonomy" id="1010633"/>
    <lineage>
        <taxon>Eukaryota</taxon>
        <taxon>Viridiplantae</taxon>
        <taxon>Streptophyta</taxon>
        <taxon>Embryophyta</taxon>
        <taxon>Tracheophyta</taxon>
        <taxon>Spermatophyta</taxon>
        <taxon>Magnoliopsida</taxon>
        <taxon>Liliopsida</taxon>
        <taxon>Poales</taxon>
        <taxon>Poaceae</taxon>
        <taxon>PACMAD clade</taxon>
        <taxon>Panicoideae</taxon>
        <taxon>Panicodae</taxon>
        <taxon>Paniceae</taxon>
        <taxon>Anthephorinae</taxon>
        <taxon>Digitaria</taxon>
    </lineage>
</organism>
<dbReference type="InterPro" id="IPR011547">
    <property type="entry name" value="SLC26A/SulP_dom"/>
</dbReference>
<evidence type="ECO:0000313" key="8">
    <source>
        <dbReference type="EMBL" id="KAF8722858.1"/>
    </source>
</evidence>
<dbReference type="PROSITE" id="PS50801">
    <property type="entry name" value="STAS"/>
    <property type="match status" value="1"/>
</dbReference>
<evidence type="ECO:0000256" key="6">
    <source>
        <dbReference type="SAM" id="Phobius"/>
    </source>
</evidence>
<feature type="transmembrane region" description="Helical" evidence="6">
    <location>
        <begin position="444"/>
        <end position="461"/>
    </location>
</feature>
<sequence length="701" mass="74375">MIGTTLRVLTKSQTTIPSSSRLQQIAIFFFVQAPATHPPVMVAGGQVVDVPPPDGRLRLRVPVPPPRSFLRTARAGLRETLFPDDPFRAVAREPAGRRRALAVLRYVFPCLEWLPSYSSADLRSDLVSGLTVASLAVPQGISYARLAGLDPVVGLYSSFVPSLVYAVLGSSRDLAVGTMAVGSLLFASMLGPAASPATDPALYARLAFTATFFAGVFQAGLGVLRLGFLVDFLSHAAVVGFMGGAATVVCLQQLRGFLGLHHFTHATDIPAVLGSVFSQSAQWQWQPFVLGCCLFLFLQITRYISKRRPKLFWVSAAAPLVSVILSTVLVYLINGEKHGIQTIGSVKQGINPPSLKSLLFSSPHTWLAAKTGIITGIISLAEGSAVARSFAMAKNYHVDGNKEMIAFGAMNMAGSCTSCYLTAGPFSRSAVNRDAGCRSPASNAVMALAVLATLLFLTPLFRHTPQVALSAIIASAMLGVVDLRAAARLARVDRVDLCVCLGTFLGVVLGSIDVGLAVAVAVLVLRVLLSVARPRTTALGKIPGTAAYRRVDQYAMAEPTPGVLVLRVDAPICFANASYLRERISRWITDEEDRVVGSGAAAPLRCVVLDMGAVASIDSCGTKMVEDLKRSLDKRGLQIALANPGSEIMRKLDKSKVLQLIGDEWVFLTVAEACDYAQSNCKVGTDASQGAAAAASPDEMV</sequence>
<feature type="transmembrane region" description="Helical" evidence="6">
    <location>
        <begin position="467"/>
        <end position="485"/>
    </location>
</feature>
<keyword evidence="3 6" id="KW-0812">Transmembrane</keyword>
<evidence type="ECO:0000259" key="7">
    <source>
        <dbReference type="PROSITE" id="PS50801"/>
    </source>
</evidence>
<feature type="transmembrane region" description="Helical" evidence="6">
    <location>
        <begin position="174"/>
        <end position="194"/>
    </location>
</feature>
<dbReference type="CDD" id="cd07042">
    <property type="entry name" value="STAS_SulP_like_sulfate_transporter"/>
    <property type="match status" value="1"/>
</dbReference>
<dbReference type="Pfam" id="PF01740">
    <property type="entry name" value="STAS"/>
    <property type="match status" value="1"/>
</dbReference>
<dbReference type="PANTHER" id="PTHR11814">
    <property type="entry name" value="SULFATE TRANSPORTER"/>
    <property type="match status" value="1"/>
</dbReference>
<feature type="transmembrane region" description="Helical" evidence="6">
    <location>
        <begin position="311"/>
        <end position="333"/>
    </location>
</feature>
<dbReference type="GO" id="GO:0008271">
    <property type="term" value="F:secondary active sulfate transmembrane transporter activity"/>
    <property type="evidence" value="ECO:0007669"/>
    <property type="project" value="InterPro"/>
</dbReference>
<feature type="transmembrane region" description="Helical" evidence="6">
    <location>
        <begin position="283"/>
        <end position="304"/>
    </location>
</feature>
<accession>A0A835EYK1</accession>
<dbReference type="SUPFAM" id="SSF52091">
    <property type="entry name" value="SpoIIaa-like"/>
    <property type="match status" value="1"/>
</dbReference>
<dbReference type="Pfam" id="PF00916">
    <property type="entry name" value="Sulfate_transp"/>
    <property type="match status" value="1"/>
</dbReference>
<evidence type="ECO:0000313" key="9">
    <source>
        <dbReference type="Proteomes" id="UP000636709"/>
    </source>
</evidence>
<dbReference type="Gene3D" id="3.30.750.24">
    <property type="entry name" value="STAS domain"/>
    <property type="match status" value="1"/>
</dbReference>
<keyword evidence="5 6" id="KW-0472">Membrane</keyword>
<dbReference type="EMBL" id="JACEFO010001669">
    <property type="protein sequence ID" value="KAF8722858.1"/>
    <property type="molecule type" value="Genomic_DNA"/>
</dbReference>
<evidence type="ECO:0000256" key="4">
    <source>
        <dbReference type="ARBA" id="ARBA00022989"/>
    </source>
</evidence>
<dbReference type="PROSITE" id="PS01130">
    <property type="entry name" value="SLC26A"/>
    <property type="match status" value="1"/>
</dbReference>
<evidence type="ECO:0000256" key="1">
    <source>
        <dbReference type="ARBA" id="ARBA00004141"/>
    </source>
</evidence>
<dbReference type="NCBIfam" id="TIGR00815">
    <property type="entry name" value="sulP"/>
    <property type="match status" value="1"/>
</dbReference>
<dbReference type="Proteomes" id="UP000636709">
    <property type="component" value="Unassembled WGS sequence"/>
</dbReference>
<gene>
    <name evidence="8" type="ORF">HU200_021990</name>
</gene>
<comment type="caution">
    <text evidence="8">The sequence shown here is derived from an EMBL/GenBank/DDBJ whole genome shotgun (WGS) entry which is preliminary data.</text>
</comment>
<dbReference type="InterPro" id="IPR002645">
    <property type="entry name" value="STAS_dom"/>
</dbReference>
<feature type="transmembrane region" description="Helical" evidence="6">
    <location>
        <begin position="497"/>
        <end position="525"/>
    </location>
</feature>
<dbReference type="InterPro" id="IPR001902">
    <property type="entry name" value="SLC26A/SulP_fam"/>
</dbReference>
<dbReference type="OrthoDB" id="666452at2759"/>
<dbReference type="GO" id="GO:0016020">
    <property type="term" value="C:membrane"/>
    <property type="evidence" value="ECO:0007669"/>
    <property type="project" value="UniProtKB-SubCell"/>
</dbReference>
<dbReference type="InterPro" id="IPR036513">
    <property type="entry name" value="STAS_dom_sf"/>
</dbReference>
<feature type="transmembrane region" description="Helical" evidence="6">
    <location>
        <begin position="232"/>
        <end position="251"/>
    </location>
</feature>
<dbReference type="FunFam" id="3.30.750.24:FF:000002">
    <property type="entry name" value="Sulfate transporter 31"/>
    <property type="match status" value="1"/>
</dbReference>
<proteinExistence type="predicted"/>
<keyword evidence="4 6" id="KW-1133">Transmembrane helix</keyword>
<evidence type="ECO:0000256" key="3">
    <source>
        <dbReference type="ARBA" id="ARBA00022692"/>
    </source>
</evidence>
<feature type="transmembrane region" description="Helical" evidence="6">
    <location>
        <begin position="206"/>
        <end position="226"/>
    </location>
</feature>